<dbReference type="EMBL" id="JBFOLK010000007">
    <property type="protein sequence ID" value="KAL2497664.1"/>
    <property type="molecule type" value="Genomic_DNA"/>
</dbReference>
<keyword evidence="2" id="KW-1185">Reference proteome</keyword>
<evidence type="ECO:0000313" key="1">
    <source>
        <dbReference type="EMBL" id="KAL2497664.1"/>
    </source>
</evidence>
<protein>
    <submittedName>
        <fullName evidence="1">Uncharacterized protein</fullName>
    </submittedName>
</protein>
<dbReference type="AlphaFoldDB" id="A0ABD1SDN9"/>
<name>A0ABD1SDN9_9LAMI</name>
<gene>
    <name evidence="1" type="ORF">Adt_23214</name>
</gene>
<comment type="caution">
    <text evidence="1">The sequence shown here is derived from an EMBL/GenBank/DDBJ whole genome shotgun (WGS) entry which is preliminary data.</text>
</comment>
<evidence type="ECO:0000313" key="2">
    <source>
        <dbReference type="Proteomes" id="UP001604336"/>
    </source>
</evidence>
<accession>A0ABD1SDN9</accession>
<dbReference type="Proteomes" id="UP001604336">
    <property type="component" value="Unassembled WGS sequence"/>
</dbReference>
<reference evidence="2" key="1">
    <citation type="submission" date="2024-07" db="EMBL/GenBank/DDBJ databases">
        <title>Two chromosome-level genome assemblies of Korean endemic species Abeliophyllum distichum and Forsythia ovata (Oleaceae).</title>
        <authorList>
            <person name="Jang H."/>
        </authorList>
    </citation>
    <scope>NUCLEOTIDE SEQUENCE [LARGE SCALE GENOMIC DNA]</scope>
</reference>
<organism evidence="1 2">
    <name type="scientific">Abeliophyllum distichum</name>
    <dbReference type="NCBI Taxonomy" id="126358"/>
    <lineage>
        <taxon>Eukaryota</taxon>
        <taxon>Viridiplantae</taxon>
        <taxon>Streptophyta</taxon>
        <taxon>Embryophyta</taxon>
        <taxon>Tracheophyta</taxon>
        <taxon>Spermatophyta</taxon>
        <taxon>Magnoliopsida</taxon>
        <taxon>eudicotyledons</taxon>
        <taxon>Gunneridae</taxon>
        <taxon>Pentapetalae</taxon>
        <taxon>asterids</taxon>
        <taxon>lamiids</taxon>
        <taxon>Lamiales</taxon>
        <taxon>Oleaceae</taxon>
        <taxon>Forsythieae</taxon>
        <taxon>Abeliophyllum</taxon>
    </lineage>
</organism>
<proteinExistence type="predicted"/>
<sequence length="170" mass="18793">MSEANVDSVVQFKIEVVGAQIFRECLTKKSIEEINRKAVRDESWRADEVEASKEEIPLLKKRKSGAQDRLRTKLQDLAGSGSSTRAAVPSNPKKMVIEIEYDVLCNPLLLKRTLSIMPIGAVVLDAPLPDANVLALTKKLDDANTVPRISAEALGVANEEKLKLKKKHYS</sequence>